<feature type="transmembrane region" description="Helical" evidence="2">
    <location>
        <begin position="352"/>
        <end position="374"/>
    </location>
</feature>
<keyword evidence="2" id="KW-0472">Membrane</keyword>
<feature type="compositionally biased region" description="Basic and acidic residues" evidence="1">
    <location>
        <begin position="589"/>
        <end position="600"/>
    </location>
</feature>
<feature type="compositionally biased region" description="Low complexity" evidence="1">
    <location>
        <begin position="562"/>
        <end position="578"/>
    </location>
</feature>
<keyword evidence="2" id="KW-1133">Transmembrane helix</keyword>
<comment type="caution">
    <text evidence="3">The sequence shown here is derived from an EMBL/GenBank/DDBJ whole genome shotgun (WGS) entry which is preliminary data.</text>
</comment>
<name>A0ABN1YAC4_9PSEU</name>
<keyword evidence="4" id="KW-1185">Reference proteome</keyword>
<feature type="transmembrane region" description="Helical" evidence="2">
    <location>
        <begin position="381"/>
        <end position="402"/>
    </location>
</feature>
<feature type="transmembrane region" description="Helical" evidence="2">
    <location>
        <begin position="155"/>
        <end position="178"/>
    </location>
</feature>
<feature type="transmembrane region" description="Helical" evidence="2">
    <location>
        <begin position="282"/>
        <end position="306"/>
    </location>
</feature>
<evidence type="ECO:0000256" key="2">
    <source>
        <dbReference type="SAM" id="Phobius"/>
    </source>
</evidence>
<accession>A0ABN1YAC4</accession>
<feature type="compositionally biased region" description="Low complexity" evidence="1">
    <location>
        <begin position="25"/>
        <end position="35"/>
    </location>
</feature>
<feature type="region of interest" description="Disordered" evidence="1">
    <location>
        <begin position="521"/>
        <end position="681"/>
    </location>
</feature>
<feature type="transmembrane region" description="Helical" evidence="2">
    <location>
        <begin position="492"/>
        <end position="514"/>
    </location>
</feature>
<feature type="compositionally biased region" description="Basic and acidic residues" evidence="1">
    <location>
        <begin position="612"/>
        <end position="667"/>
    </location>
</feature>
<evidence type="ECO:0000313" key="4">
    <source>
        <dbReference type="Proteomes" id="UP001501414"/>
    </source>
</evidence>
<reference evidence="3 4" key="1">
    <citation type="journal article" date="2019" name="Int. J. Syst. Evol. Microbiol.">
        <title>The Global Catalogue of Microorganisms (GCM) 10K type strain sequencing project: providing services to taxonomists for standard genome sequencing and annotation.</title>
        <authorList>
            <consortium name="The Broad Institute Genomics Platform"/>
            <consortium name="The Broad Institute Genome Sequencing Center for Infectious Disease"/>
            <person name="Wu L."/>
            <person name="Ma J."/>
        </authorList>
    </citation>
    <scope>NUCLEOTIDE SEQUENCE [LARGE SCALE GENOMIC DNA]</scope>
    <source>
        <strain evidence="3 4">JCM 11896</strain>
    </source>
</reference>
<feature type="transmembrane region" description="Helical" evidence="2">
    <location>
        <begin position="457"/>
        <end position="480"/>
    </location>
</feature>
<evidence type="ECO:0008006" key="5">
    <source>
        <dbReference type="Google" id="ProtNLM"/>
    </source>
</evidence>
<feature type="transmembrane region" description="Helical" evidence="2">
    <location>
        <begin position="249"/>
        <end position="270"/>
    </location>
</feature>
<feature type="transmembrane region" description="Helical" evidence="2">
    <location>
        <begin position="414"/>
        <end position="437"/>
    </location>
</feature>
<keyword evidence="2" id="KW-0812">Transmembrane</keyword>
<proteinExistence type="predicted"/>
<dbReference type="Proteomes" id="UP001501414">
    <property type="component" value="Unassembled WGS sequence"/>
</dbReference>
<evidence type="ECO:0000256" key="1">
    <source>
        <dbReference type="SAM" id="MobiDB-lite"/>
    </source>
</evidence>
<feature type="compositionally biased region" description="Basic and acidic residues" evidence="1">
    <location>
        <begin position="44"/>
        <end position="119"/>
    </location>
</feature>
<feature type="compositionally biased region" description="Basic and acidic residues" evidence="1">
    <location>
        <begin position="1"/>
        <end position="10"/>
    </location>
</feature>
<feature type="transmembrane region" description="Helical" evidence="2">
    <location>
        <begin position="318"/>
        <end position="346"/>
    </location>
</feature>
<protein>
    <recommendedName>
        <fullName evidence="5">Integral membrane protein</fullName>
    </recommendedName>
</protein>
<feature type="compositionally biased region" description="Low complexity" evidence="1">
    <location>
        <begin position="526"/>
        <end position="550"/>
    </location>
</feature>
<dbReference type="EMBL" id="BAAAJK010000053">
    <property type="protein sequence ID" value="GAA1401511.1"/>
    <property type="molecule type" value="Genomic_DNA"/>
</dbReference>
<organism evidence="3 4">
    <name type="scientific">Pseudonocardia kongjuensis</name>
    <dbReference type="NCBI Taxonomy" id="102227"/>
    <lineage>
        <taxon>Bacteria</taxon>
        <taxon>Bacillati</taxon>
        <taxon>Actinomycetota</taxon>
        <taxon>Actinomycetes</taxon>
        <taxon>Pseudonocardiales</taxon>
        <taxon>Pseudonocardiaceae</taxon>
        <taxon>Pseudonocardia</taxon>
    </lineage>
</organism>
<feature type="region of interest" description="Disordered" evidence="1">
    <location>
        <begin position="1"/>
        <end position="148"/>
    </location>
</feature>
<dbReference type="InterPro" id="IPR045931">
    <property type="entry name" value="DUF6350"/>
</dbReference>
<sequence length="681" mass="67371">MASRRCDPDRVSTPSRPTRGRPASRSRTTGSAAGRTRGGVRDAGVAERGRSRDGGAPDRGASRDAGAAERGRSRDGVAVEGGRSRDGGAADRGRTRDAGVADRGRPRDAGAAERGRSRDGTAAGRGRSRGTARAGGPGGRPERGGTGHGLDRLRVLLASTMGAVLAGYTMLVPVAALLTGTGGAPVTADGALAAAVPMWLAAHQIPIALDGHPLGVLPLLPTIVVVVLVGCFSRWAVRRLGGRVRHDAGAVVASQAGAAAAVAVLAGALLPREMAVTAPWASLVGAGLIGGTAAGVGVVHACGLPVAWRRVLAGWPGVALAGIRVAATGLLLTAALVLTAALLITAPAVTDIALRLGPGMGAATGVLVLTVGYLPNALVGALSWATGPGVTIGIATSGPLAAEPGPMPPFPLTAVLPVTAVPTAAPLVLLFPVAVGVLTGLACRRALPTGAPTADRIAAPVTAAAVTAVGAAVLATVAGGPLGGGPYDPVSFHPGALFGAVLLLVGLPALLTCAGPELARHVPMGSATGRRPSARPAPARSRGARQGRPATVGDLVERHRTSGSGAPGRASAATPAGRSADDPDPGSATDHRATGHRADQDSADQDSTGQDSTDRGSADDDGADHSTADHSTADHSTADRDSAADDSPDRSAIDHRADHGSADHSTTDGDSPDGDSADRDR</sequence>
<gene>
    <name evidence="3" type="ORF">GCM10009613_59960</name>
</gene>
<feature type="compositionally biased region" description="Low complexity" evidence="1">
    <location>
        <begin position="120"/>
        <end position="132"/>
    </location>
</feature>
<feature type="transmembrane region" description="Helical" evidence="2">
    <location>
        <begin position="216"/>
        <end position="237"/>
    </location>
</feature>
<dbReference type="Pfam" id="PF19877">
    <property type="entry name" value="DUF6350"/>
    <property type="match status" value="1"/>
</dbReference>
<evidence type="ECO:0000313" key="3">
    <source>
        <dbReference type="EMBL" id="GAA1401511.1"/>
    </source>
</evidence>